<dbReference type="EMBL" id="CAJNOR010013452">
    <property type="protein sequence ID" value="CAF1673386.1"/>
    <property type="molecule type" value="Genomic_DNA"/>
</dbReference>
<dbReference type="AlphaFoldDB" id="A0A816GGS9"/>
<evidence type="ECO:0000313" key="3">
    <source>
        <dbReference type="Proteomes" id="UP000663828"/>
    </source>
</evidence>
<sequence>MLFTSLFFLLLAVLSFNEPKLCPTAKWDTVGSRFAVRKPDRRKASGFLFIDKSNTIYTDTGEKGEIL</sequence>
<keyword evidence="3" id="KW-1185">Reference proteome</keyword>
<dbReference type="Proteomes" id="UP000663828">
    <property type="component" value="Unassembled WGS sequence"/>
</dbReference>
<feature type="non-terminal residue" evidence="2">
    <location>
        <position position="67"/>
    </location>
</feature>
<protein>
    <submittedName>
        <fullName evidence="2">Uncharacterized protein</fullName>
    </submittedName>
</protein>
<name>A0A816GGS9_ADIRI</name>
<accession>A0A816GGS9</accession>
<comment type="caution">
    <text evidence="2">The sequence shown here is derived from an EMBL/GenBank/DDBJ whole genome shotgun (WGS) entry which is preliminary data.</text>
</comment>
<feature type="chain" id="PRO_5032781421" evidence="1">
    <location>
        <begin position="16"/>
        <end position="67"/>
    </location>
</feature>
<keyword evidence="1" id="KW-0732">Signal</keyword>
<gene>
    <name evidence="2" type="ORF">XAT740_LOCUS59125</name>
</gene>
<proteinExistence type="predicted"/>
<organism evidence="2 3">
    <name type="scientific">Adineta ricciae</name>
    <name type="common">Rotifer</name>
    <dbReference type="NCBI Taxonomy" id="249248"/>
    <lineage>
        <taxon>Eukaryota</taxon>
        <taxon>Metazoa</taxon>
        <taxon>Spiralia</taxon>
        <taxon>Gnathifera</taxon>
        <taxon>Rotifera</taxon>
        <taxon>Eurotatoria</taxon>
        <taxon>Bdelloidea</taxon>
        <taxon>Adinetida</taxon>
        <taxon>Adinetidae</taxon>
        <taxon>Adineta</taxon>
    </lineage>
</organism>
<evidence type="ECO:0000256" key="1">
    <source>
        <dbReference type="SAM" id="SignalP"/>
    </source>
</evidence>
<evidence type="ECO:0000313" key="2">
    <source>
        <dbReference type="EMBL" id="CAF1673386.1"/>
    </source>
</evidence>
<reference evidence="2" key="1">
    <citation type="submission" date="2021-02" db="EMBL/GenBank/DDBJ databases">
        <authorList>
            <person name="Nowell W R."/>
        </authorList>
    </citation>
    <scope>NUCLEOTIDE SEQUENCE</scope>
</reference>
<feature type="signal peptide" evidence="1">
    <location>
        <begin position="1"/>
        <end position="15"/>
    </location>
</feature>